<dbReference type="GO" id="GO:0016491">
    <property type="term" value="F:oxidoreductase activity"/>
    <property type="evidence" value="ECO:0007669"/>
    <property type="project" value="UniProtKB-KW"/>
</dbReference>
<evidence type="ECO:0000313" key="6">
    <source>
        <dbReference type="EMBL" id="KAF4310121.1"/>
    </source>
</evidence>
<comment type="cofactor">
    <cofactor evidence="1">
        <name>Zn(2+)</name>
        <dbReference type="ChEBI" id="CHEBI:29105"/>
    </cofactor>
</comment>
<dbReference type="InterPro" id="IPR013149">
    <property type="entry name" value="ADH-like_C"/>
</dbReference>
<evidence type="ECO:0000256" key="3">
    <source>
        <dbReference type="ARBA" id="ARBA00022833"/>
    </source>
</evidence>
<evidence type="ECO:0000259" key="5">
    <source>
        <dbReference type="Pfam" id="PF00107"/>
    </source>
</evidence>
<evidence type="ECO:0000256" key="1">
    <source>
        <dbReference type="ARBA" id="ARBA00001947"/>
    </source>
</evidence>
<accession>A0A8H4N8V3</accession>
<gene>
    <name evidence="6" type="ORF">GTA08_BOTSDO02287</name>
</gene>
<evidence type="ECO:0000256" key="2">
    <source>
        <dbReference type="ARBA" id="ARBA00022723"/>
    </source>
</evidence>
<dbReference type="Gene3D" id="3.40.50.720">
    <property type="entry name" value="NAD(P)-binding Rossmann-like Domain"/>
    <property type="match status" value="1"/>
</dbReference>
<dbReference type="PANTHER" id="PTHR42940">
    <property type="entry name" value="ALCOHOL DEHYDROGENASE 1-RELATED"/>
    <property type="match status" value="1"/>
</dbReference>
<organism evidence="6 7">
    <name type="scientific">Botryosphaeria dothidea</name>
    <dbReference type="NCBI Taxonomy" id="55169"/>
    <lineage>
        <taxon>Eukaryota</taxon>
        <taxon>Fungi</taxon>
        <taxon>Dikarya</taxon>
        <taxon>Ascomycota</taxon>
        <taxon>Pezizomycotina</taxon>
        <taxon>Dothideomycetes</taxon>
        <taxon>Dothideomycetes incertae sedis</taxon>
        <taxon>Botryosphaeriales</taxon>
        <taxon>Botryosphaeriaceae</taxon>
        <taxon>Botryosphaeria</taxon>
    </lineage>
</organism>
<dbReference type="GO" id="GO:0046872">
    <property type="term" value="F:metal ion binding"/>
    <property type="evidence" value="ECO:0007669"/>
    <property type="project" value="UniProtKB-KW"/>
</dbReference>
<proteinExistence type="predicted"/>
<feature type="domain" description="Alcohol dehydrogenase-like C-terminal" evidence="5">
    <location>
        <begin position="27"/>
        <end position="145"/>
    </location>
</feature>
<comment type="caution">
    <text evidence="6">The sequence shown here is derived from an EMBL/GenBank/DDBJ whole genome shotgun (WGS) entry which is preliminary data.</text>
</comment>
<evidence type="ECO:0000313" key="7">
    <source>
        <dbReference type="Proteomes" id="UP000572817"/>
    </source>
</evidence>
<name>A0A8H4N8V3_9PEZI</name>
<dbReference type="Pfam" id="PF00107">
    <property type="entry name" value="ADH_zinc_N"/>
    <property type="match status" value="1"/>
</dbReference>
<keyword evidence="2" id="KW-0479">Metal-binding</keyword>
<reference evidence="6" key="1">
    <citation type="submission" date="2020-04" db="EMBL/GenBank/DDBJ databases">
        <title>Genome Assembly and Annotation of Botryosphaeria dothidea sdau 11-99, a Latent Pathogen of Apple Fruit Ring Rot in China.</title>
        <authorList>
            <person name="Yu C."/>
            <person name="Diao Y."/>
            <person name="Lu Q."/>
            <person name="Zhao J."/>
            <person name="Cui S."/>
            <person name="Peng C."/>
            <person name="He B."/>
            <person name="Liu H."/>
        </authorList>
    </citation>
    <scope>NUCLEOTIDE SEQUENCE [LARGE SCALE GENOMIC DNA]</scope>
    <source>
        <strain evidence="6">Sdau11-99</strain>
    </source>
</reference>
<dbReference type="InterPro" id="IPR036291">
    <property type="entry name" value="NAD(P)-bd_dom_sf"/>
</dbReference>
<evidence type="ECO:0000256" key="4">
    <source>
        <dbReference type="ARBA" id="ARBA00023002"/>
    </source>
</evidence>
<keyword evidence="7" id="KW-1185">Reference proteome</keyword>
<dbReference type="SUPFAM" id="SSF51735">
    <property type="entry name" value="NAD(P)-binding Rossmann-fold domains"/>
    <property type="match status" value="1"/>
</dbReference>
<keyword evidence="3" id="KW-0862">Zinc</keyword>
<dbReference type="Gene3D" id="3.90.180.10">
    <property type="entry name" value="Medium-chain alcohol dehydrogenases, catalytic domain"/>
    <property type="match status" value="1"/>
</dbReference>
<dbReference type="EMBL" id="WWBZ02000016">
    <property type="protein sequence ID" value="KAF4310121.1"/>
    <property type="molecule type" value="Genomic_DNA"/>
</dbReference>
<dbReference type="Proteomes" id="UP000572817">
    <property type="component" value="Unassembled WGS sequence"/>
</dbReference>
<sequence>MVTAYHAVVVSAGGNKSTVVGIIGLRGLGLNGVTISAPQRAEVYGVDVNTAKFDEAKRCGTIECSSSLDYFSDVSFDVVIDLVGMGSTTAVAVSARRTPETGVLVRLGATSVHIPLSSFVTRDITLRSSLGGTVEELETVLGLIASGLISPKVEEIRFEDIPNGLERLEGNQVNGRLFASPRKA</sequence>
<dbReference type="OrthoDB" id="3939695at2759"/>
<dbReference type="PANTHER" id="PTHR42940:SF8">
    <property type="entry name" value="VACUOLAR PROTEIN SORTING-ASSOCIATED PROTEIN 11"/>
    <property type="match status" value="1"/>
</dbReference>
<dbReference type="AlphaFoldDB" id="A0A8H4N8V3"/>
<protein>
    <recommendedName>
        <fullName evidence="5">Alcohol dehydrogenase-like C-terminal domain-containing protein</fullName>
    </recommendedName>
</protein>
<keyword evidence="4" id="KW-0560">Oxidoreductase</keyword>